<evidence type="ECO:0000313" key="3">
    <source>
        <dbReference type="EMBL" id="OGZ65582.1"/>
    </source>
</evidence>
<dbReference type="InterPro" id="IPR012349">
    <property type="entry name" value="Split_barrel_FMN-bd"/>
</dbReference>
<dbReference type="InterPro" id="IPR052019">
    <property type="entry name" value="F420H2_bilvrd_red/Heme_oxyg"/>
</dbReference>
<dbReference type="GO" id="GO:0070967">
    <property type="term" value="F:coenzyme F420 binding"/>
    <property type="evidence" value="ECO:0007669"/>
    <property type="project" value="TreeGrafter"/>
</dbReference>
<keyword evidence="1" id="KW-0560">Oxidoreductase</keyword>
<dbReference type="GO" id="GO:0016627">
    <property type="term" value="F:oxidoreductase activity, acting on the CH-CH group of donors"/>
    <property type="evidence" value="ECO:0007669"/>
    <property type="project" value="TreeGrafter"/>
</dbReference>
<dbReference type="SUPFAM" id="SSF50475">
    <property type="entry name" value="FMN-binding split barrel"/>
    <property type="match status" value="1"/>
</dbReference>
<dbReference type="Gene3D" id="2.30.110.10">
    <property type="entry name" value="Electron Transport, Fmn-binding Protein, Chain A"/>
    <property type="match status" value="1"/>
</dbReference>
<protein>
    <recommendedName>
        <fullName evidence="2">Pyridoxamine 5'-phosphate oxidase N-terminal domain-containing protein</fullName>
    </recommendedName>
</protein>
<dbReference type="Proteomes" id="UP000178774">
    <property type="component" value="Unassembled WGS sequence"/>
</dbReference>
<accession>A0A1G2HSR0</accession>
<gene>
    <name evidence="3" type="ORF">A2822_03550</name>
</gene>
<dbReference type="InterPro" id="IPR011576">
    <property type="entry name" value="Pyridox_Oxase_N"/>
</dbReference>
<evidence type="ECO:0000256" key="1">
    <source>
        <dbReference type="ARBA" id="ARBA00023002"/>
    </source>
</evidence>
<evidence type="ECO:0000259" key="2">
    <source>
        <dbReference type="Pfam" id="PF01243"/>
    </source>
</evidence>
<organism evidence="3 4">
    <name type="scientific">Candidatus Staskawiczbacteria bacterium RIFCSPHIGHO2_01_FULL_41_41</name>
    <dbReference type="NCBI Taxonomy" id="1802203"/>
    <lineage>
        <taxon>Bacteria</taxon>
        <taxon>Candidatus Staskawicziibacteriota</taxon>
    </lineage>
</organism>
<dbReference type="PANTHER" id="PTHR35176:SF6">
    <property type="entry name" value="HEME OXYGENASE HI_0854-RELATED"/>
    <property type="match status" value="1"/>
</dbReference>
<sequence>MDQEKAKQRALAFLKENDTMVIATASKSGEPQASTVYYVVDNDFNVFFITNAGTKKHDNLTKNNQVAFVVGFGPQVLTVQGGGIAQEMAEGYEQVYGQIMEKALKPADQWPPLFLSKKGQCVFKITPSWMVCLNLHKESHEAGVQEDFCKII</sequence>
<dbReference type="AlphaFoldDB" id="A0A1G2HSR0"/>
<feature type="domain" description="Pyridoxamine 5'-phosphate oxidase N-terminal" evidence="2">
    <location>
        <begin position="8"/>
        <end position="112"/>
    </location>
</feature>
<dbReference type="GO" id="GO:0005829">
    <property type="term" value="C:cytosol"/>
    <property type="evidence" value="ECO:0007669"/>
    <property type="project" value="TreeGrafter"/>
</dbReference>
<dbReference type="Pfam" id="PF01243">
    <property type="entry name" value="PNPOx_N"/>
    <property type="match status" value="1"/>
</dbReference>
<evidence type="ECO:0000313" key="4">
    <source>
        <dbReference type="Proteomes" id="UP000178774"/>
    </source>
</evidence>
<comment type="caution">
    <text evidence="3">The sequence shown here is derived from an EMBL/GenBank/DDBJ whole genome shotgun (WGS) entry which is preliminary data.</text>
</comment>
<name>A0A1G2HSR0_9BACT</name>
<reference evidence="3 4" key="1">
    <citation type="journal article" date="2016" name="Nat. Commun.">
        <title>Thousands of microbial genomes shed light on interconnected biogeochemical processes in an aquifer system.</title>
        <authorList>
            <person name="Anantharaman K."/>
            <person name="Brown C.T."/>
            <person name="Hug L.A."/>
            <person name="Sharon I."/>
            <person name="Castelle C.J."/>
            <person name="Probst A.J."/>
            <person name="Thomas B.C."/>
            <person name="Singh A."/>
            <person name="Wilkins M.J."/>
            <person name="Karaoz U."/>
            <person name="Brodie E.L."/>
            <person name="Williams K.H."/>
            <person name="Hubbard S.S."/>
            <person name="Banfield J.F."/>
        </authorList>
    </citation>
    <scope>NUCLEOTIDE SEQUENCE [LARGE SCALE GENOMIC DNA]</scope>
</reference>
<dbReference type="PANTHER" id="PTHR35176">
    <property type="entry name" value="HEME OXYGENASE HI_0854-RELATED"/>
    <property type="match status" value="1"/>
</dbReference>
<dbReference type="EMBL" id="MHOP01000020">
    <property type="protein sequence ID" value="OGZ65582.1"/>
    <property type="molecule type" value="Genomic_DNA"/>
</dbReference>
<proteinExistence type="predicted"/>